<dbReference type="GO" id="GO:0005886">
    <property type="term" value="C:plasma membrane"/>
    <property type="evidence" value="ECO:0007669"/>
    <property type="project" value="UniProtKB-SubCell"/>
</dbReference>
<evidence type="ECO:0000313" key="11">
    <source>
        <dbReference type="Proteomes" id="UP000176778"/>
    </source>
</evidence>
<feature type="domain" description="ABC3 transporter permease C-terminal" evidence="8">
    <location>
        <begin position="288"/>
        <end position="398"/>
    </location>
</feature>
<keyword evidence="3 7" id="KW-0812">Transmembrane</keyword>
<evidence type="ECO:0000256" key="2">
    <source>
        <dbReference type="ARBA" id="ARBA00022475"/>
    </source>
</evidence>
<dbReference type="InterPro" id="IPR050250">
    <property type="entry name" value="Macrolide_Exporter_MacB"/>
</dbReference>
<comment type="similarity">
    <text evidence="6">Belongs to the ABC-4 integral membrane protein family.</text>
</comment>
<dbReference type="Pfam" id="PF12704">
    <property type="entry name" value="MacB_PCD"/>
    <property type="match status" value="1"/>
</dbReference>
<dbReference type="InterPro" id="IPR025857">
    <property type="entry name" value="MacB_PCD"/>
</dbReference>
<evidence type="ECO:0000259" key="8">
    <source>
        <dbReference type="Pfam" id="PF02687"/>
    </source>
</evidence>
<proteinExistence type="inferred from homology"/>
<evidence type="ECO:0000256" key="7">
    <source>
        <dbReference type="SAM" id="Phobius"/>
    </source>
</evidence>
<evidence type="ECO:0000313" key="10">
    <source>
        <dbReference type="EMBL" id="OGM09667.1"/>
    </source>
</evidence>
<evidence type="ECO:0000256" key="5">
    <source>
        <dbReference type="ARBA" id="ARBA00023136"/>
    </source>
</evidence>
<evidence type="ECO:0000259" key="9">
    <source>
        <dbReference type="Pfam" id="PF12704"/>
    </source>
</evidence>
<keyword evidence="5 7" id="KW-0472">Membrane</keyword>
<dbReference type="STRING" id="1802479.A2Y68_03525"/>
<keyword evidence="4 7" id="KW-1133">Transmembrane helix</keyword>
<dbReference type="GO" id="GO:0022857">
    <property type="term" value="F:transmembrane transporter activity"/>
    <property type="evidence" value="ECO:0007669"/>
    <property type="project" value="TreeGrafter"/>
</dbReference>
<dbReference type="Pfam" id="PF02687">
    <property type="entry name" value="FtsX"/>
    <property type="match status" value="1"/>
</dbReference>
<dbReference type="PANTHER" id="PTHR30572:SF4">
    <property type="entry name" value="ABC TRANSPORTER PERMEASE YTRF"/>
    <property type="match status" value="1"/>
</dbReference>
<evidence type="ECO:0008006" key="12">
    <source>
        <dbReference type="Google" id="ProtNLM"/>
    </source>
</evidence>
<evidence type="ECO:0000256" key="6">
    <source>
        <dbReference type="ARBA" id="ARBA00038076"/>
    </source>
</evidence>
<gene>
    <name evidence="10" type="ORF">A2Y68_03525</name>
</gene>
<feature type="domain" description="MacB-like periplasmic core" evidence="9">
    <location>
        <begin position="25"/>
        <end position="251"/>
    </location>
</feature>
<comment type="caution">
    <text evidence="10">The sequence shown here is derived from an EMBL/GenBank/DDBJ whole genome shotgun (WGS) entry which is preliminary data.</text>
</comment>
<dbReference type="AlphaFoldDB" id="A0A1F7X3T2"/>
<evidence type="ECO:0000256" key="4">
    <source>
        <dbReference type="ARBA" id="ARBA00022989"/>
    </source>
</evidence>
<feature type="transmembrane region" description="Helical" evidence="7">
    <location>
        <begin position="329"/>
        <end position="362"/>
    </location>
</feature>
<reference evidence="10 11" key="1">
    <citation type="journal article" date="2016" name="Nat. Commun.">
        <title>Thousands of microbial genomes shed light on interconnected biogeochemical processes in an aquifer system.</title>
        <authorList>
            <person name="Anantharaman K."/>
            <person name="Brown C.T."/>
            <person name="Hug L.A."/>
            <person name="Sharon I."/>
            <person name="Castelle C.J."/>
            <person name="Probst A.J."/>
            <person name="Thomas B.C."/>
            <person name="Singh A."/>
            <person name="Wilkins M.J."/>
            <person name="Karaoz U."/>
            <person name="Brodie E.L."/>
            <person name="Williams K.H."/>
            <person name="Hubbard S.S."/>
            <person name="Banfield J.F."/>
        </authorList>
    </citation>
    <scope>NUCLEOTIDE SEQUENCE [LARGE SCALE GENOMIC DNA]</scope>
</reference>
<feature type="transmembrane region" description="Helical" evidence="7">
    <location>
        <begin position="284"/>
        <end position="308"/>
    </location>
</feature>
<feature type="transmembrane region" description="Helical" evidence="7">
    <location>
        <begin position="26"/>
        <end position="49"/>
    </location>
</feature>
<sequence length="405" mass="44217">MILKNGIRHLLISALSDFKRNKVRTFLTSLGITIGVLSVVMLIALGLGLKNYLKQTFESLGANLLIVMPGNSFSGEGEGGLQSFGPGMIGGIQFDEKDVANLKRIQQIKYIAPVTFKSTTVEADGKKKIGYVMGSTEDIFKVINLELLTGQQFSKSDISSSAKKVVLGYSLAEKLFVDPKEALGKTVRFEKLRFRVIGVSKKKGDNEMDNSIILPYKTVFGSINPDKTFYSIYLSLEKETDIPAVKAKAEEVLGKRYDKNKFSVTEQSEILSTVNQIFSIVNSILVAIGSISLLVGGIGIMNIMYATVTERTKEVGIRRSVGATEKDILMQFLTESVVLSLMGGIIGLVLAILLVLLIRLFFPAAINLLSVIVTLVISSAIGIFFGVFPARRAAKLPPIEAIRYE</sequence>
<dbReference type="InterPro" id="IPR003838">
    <property type="entry name" value="ABC3_permease_C"/>
</dbReference>
<feature type="transmembrane region" description="Helical" evidence="7">
    <location>
        <begin position="368"/>
        <end position="388"/>
    </location>
</feature>
<comment type="subcellular location">
    <subcellularLocation>
        <location evidence="1">Cell membrane</location>
        <topology evidence="1">Multi-pass membrane protein</topology>
    </subcellularLocation>
</comment>
<dbReference type="PANTHER" id="PTHR30572">
    <property type="entry name" value="MEMBRANE COMPONENT OF TRANSPORTER-RELATED"/>
    <property type="match status" value="1"/>
</dbReference>
<dbReference type="EMBL" id="MGFR01000003">
    <property type="protein sequence ID" value="OGM09667.1"/>
    <property type="molecule type" value="Genomic_DNA"/>
</dbReference>
<name>A0A1F7X3T2_9BACT</name>
<protein>
    <recommendedName>
        <fullName evidence="12">Multidrug ABC transporter substrate-binding protein</fullName>
    </recommendedName>
</protein>
<evidence type="ECO:0000256" key="1">
    <source>
        <dbReference type="ARBA" id="ARBA00004651"/>
    </source>
</evidence>
<organism evidence="10 11">
    <name type="scientific">Candidatus Woesebacteria bacterium RBG_13_46_13</name>
    <dbReference type="NCBI Taxonomy" id="1802479"/>
    <lineage>
        <taxon>Bacteria</taxon>
        <taxon>Candidatus Woeseibacteriota</taxon>
    </lineage>
</organism>
<dbReference type="Proteomes" id="UP000176778">
    <property type="component" value="Unassembled WGS sequence"/>
</dbReference>
<evidence type="ECO:0000256" key="3">
    <source>
        <dbReference type="ARBA" id="ARBA00022692"/>
    </source>
</evidence>
<accession>A0A1F7X3T2</accession>
<keyword evidence="2" id="KW-1003">Cell membrane</keyword>